<evidence type="ECO:0000313" key="2">
    <source>
        <dbReference type="EMBL" id="AFC85902.1"/>
    </source>
</evidence>
<reference evidence="2" key="1">
    <citation type="submission" date="2012-02" db="EMBL/GenBank/DDBJ databases">
        <title>The complete genome of Frateuria aurantia DSM 6220.</title>
        <authorList>
            <consortium name="US DOE Joint Genome Institute (JGI-PGF)"/>
            <person name="Lucas S."/>
            <person name="Copeland A."/>
            <person name="Lapidus A."/>
            <person name="Glavina del Rio T."/>
            <person name="Dalin E."/>
            <person name="Tice H."/>
            <person name="Bruce D."/>
            <person name="Goodwin L."/>
            <person name="Pitluck S."/>
            <person name="Peters L."/>
            <person name="Ovchinnikova G."/>
            <person name="Teshima H."/>
            <person name="Kyrpides N."/>
            <person name="Mavromatis K."/>
            <person name="Ivanova N."/>
            <person name="Brettin T."/>
            <person name="Detter J.C."/>
            <person name="Han C."/>
            <person name="Larimer F."/>
            <person name="Land M."/>
            <person name="Hauser L."/>
            <person name="Markowitz V."/>
            <person name="Cheng J.-F."/>
            <person name="Hugenholtz P."/>
            <person name="Woyke T."/>
            <person name="Wu D."/>
            <person name="Brambilla E."/>
            <person name="Klenk H.-P."/>
            <person name="Eisen J.A."/>
        </authorList>
    </citation>
    <scope>NUCLEOTIDE SEQUENCE</scope>
    <source>
        <strain evidence="2">DSM 6220</strain>
    </source>
</reference>
<sequence length="88" mass="9625">MMLATINILSALLVLAVSIDAARRLSFRCHPVATGGHVLMAIAEMVCIYQTADLRSVPAWVAVINLVLSYMAMSSYLHIERTGRFGCK</sequence>
<feature type="transmembrane region" description="Helical" evidence="1">
    <location>
        <begin position="59"/>
        <end position="79"/>
    </location>
</feature>
<name>H8L658_FRAAD</name>
<keyword evidence="1" id="KW-1133">Transmembrane helix</keyword>
<gene>
    <name evidence="2" type="ordered locus">Fraau_1480</name>
</gene>
<evidence type="ECO:0000313" key="3">
    <source>
        <dbReference type="Proteomes" id="UP000005234"/>
    </source>
</evidence>
<dbReference type="AlphaFoldDB" id="H8L658"/>
<keyword evidence="1" id="KW-0472">Membrane</keyword>
<protein>
    <submittedName>
        <fullName evidence="2">Uncharacterized protein</fullName>
    </submittedName>
</protein>
<keyword evidence="1" id="KW-0812">Transmembrane</keyword>
<accession>H8L658</accession>
<organism evidence="2 3">
    <name type="scientific">Frateuria aurantia (strain ATCC 33424 / DSM 6220 / KCTC 2777 / LMG 1558 / NBRC 3245 / NCIMB 13370)</name>
    <name type="common">Acetobacter aurantius</name>
    <dbReference type="NCBI Taxonomy" id="767434"/>
    <lineage>
        <taxon>Bacteria</taxon>
        <taxon>Pseudomonadati</taxon>
        <taxon>Pseudomonadota</taxon>
        <taxon>Gammaproteobacteria</taxon>
        <taxon>Lysobacterales</taxon>
        <taxon>Rhodanobacteraceae</taxon>
        <taxon>Frateuria</taxon>
    </lineage>
</organism>
<dbReference type="KEGG" id="fau:Fraau_1480"/>
<dbReference type="STRING" id="767434.Fraau_1480"/>
<evidence type="ECO:0000256" key="1">
    <source>
        <dbReference type="SAM" id="Phobius"/>
    </source>
</evidence>
<keyword evidence="3" id="KW-1185">Reference proteome</keyword>
<dbReference type="Proteomes" id="UP000005234">
    <property type="component" value="Chromosome"/>
</dbReference>
<dbReference type="RefSeq" id="WP_014402907.1">
    <property type="nucleotide sequence ID" value="NC_017033.1"/>
</dbReference>
<dbReference type="HOGENOM" id="CLU_2464548_0_0_6"/>
<dbReference type="EMBL" id="CP003350">
    <property type="protein sequence ID" value="AFC85902.1"/>
    <property type="molecule type" value="Genomic_DNA"/>
</dbReference>
<proteinExistence type="predicted"/>